<sequence>MTVPEHPTMALHNLLAKRGFSTDMEWVITKVREGRDNSLCWKAEYTFLDTTYVGFGQKKQDAKDQAALKVLHSLNPDVPI</sequence>
<accession>A0A067MFF7</accession>
<gene>
    <name evidence="3" type="ORF">BOTBODRAFT_187864</name>
</gene>
<dbReference type="CDD" id="cd00048">
    <property type="entry name" value="DSRM_SF"/>
    <property type="match status" value="1"/>
</dbReference>
<dbReference type="AlphaFoldDB" id="A0A067MFF7"/>
<keyword evidence="1" id="KW-0694">RNA-binding</keyword>
<dbReference type="Pfam" id="PF00035">
    <property type="entry name" value="dsrm"/>
    <property type="match status" value="1"/>
</dbReference>
<reference evidence="4" key="1">
    <citation type="journal article" date="2014" name="Proc. Natl. Acad. Sci. U.S.A.">
        <title>Extensive sampling of basidiomycete genomes demonstrates inadequacy of the white-rot/brown-rot paradigm for wood decay fungi.</title>
        <authorList>
            <person name="Riley R."/>
            <person name="Salamov A.A."/>
            <person name="Brown D.W."/>
            <person name="Nagy L.G."/>
            <person name="Floudas D."/>
            <person name="Held B.W."/>
            <person name="Levasseur A."/>
            <person name="Lombard V."/>
            <person name="Morin E."/>
            <person name="Otillar R."/>
            <person name="Lindquist E.A."/>
            <person name="Sun H."/>
            <person name="LaButti K.M."/>
            <person name="Schmutz J."/>
            <person name="Jabbour D."/>
            <person name="Luo H."/>
            <person name="Baker S.E."/>
            <person name="Pisabarro A.G."/>
            <person name="Walton J.D."/>
            <person name="Blanchette R.A."/>
            <person name="Henrissat B."/>
            <person name="Martin F."/>
            <person name="Cullen D."/>
            <person name="Hibbett D.S."/>
            <person name="Grigoriev I.V."/>
        </authorList>
    </citation>
    <scope>NUCLEOTIDE SEQUENCE [LARGE SCALE GENOMIC DNA]</scope>
    <source>
        <strain evidence="4">FD-172 SS1</strain>
    </source>
</reference>
<evidence type="ECO:0000256" key="1">
    <source>
        <dbReference type="PROSITE-ProRule" id="PRU00266"/>
    </source>
</evidence>
<name>A0A067MFF7_BOTB1</name>
<keyword evidence="4" id="KW-1185">Reference proteome</keyword>
<dbReference type="InParanoid" id="A0A067MFF7"/>
<protein>
    <recommendedName>
        <fullName evidence="2">DRBM domain-containing protein</fullName>
    </recommendedName>
</protein>
<evidence type="ECO:0000313" key="3">
    <source>
        <dbReference type="EMBL" id="KDQ14523.1"/>
    </source>
</evidence>
<dbReference type="Gene3D" id="3.30.160.20">
    <property type="match status" value="1"/>
</dbReference>
<proteinExistence type="predicted"/>
<dbReference type="Proteomes" id="UP000027195">
    <property type="component" value="Unassembled WGS sequence"/>
</dbReference>
<dbReference type="EMBL" id="KL198037">
    <property type="protein sequence ID" value="KDQ14523.1"/>
    <property type="molecule type" value="Genomic_DNA"/>
</dbReference>
<feature type="domain" description="DRBM" evidence="2">
    <location>
        <begin position="6"/>
        <end position="76"/>
    </location>
</feature>
<dbReference type="PROSITE" id="PS50137">
    <property type="entry name" value="DS_RBD"/>
    <property type="match status" value="1"/>
</dbReference>
<dbReference type="SUPFAM" id="SSF54768">
    <property type="entry name" value="dsRNA-binding domain-like"/>
    <property type="match status" value="1"/>
</dbReference>
<dbReference type="GO" id="GO:0003723">
    <property type="term" value="F:RNA binding"/>
    <property type="evidence" value="ECO:0007669"/>
    <property type="project" value="UniProtKB-UniRule"/>
</dbReference>
<evidence type="ECO:0000313" key="4">
    <source>
        <dbReference type="Proteomes" id="UP000027195"/>
    </source>
</evidence>
<organism evidence="3 4">
    <name type="scientific">Botryobasidium botryosum (strain FD-172 SS1)</name>
    <dbReference type="NCBI Taxonomy" id="930990"/>
    <lineage>
        <taxon>Eukaryota</taxon>
        <taxon>Fungi</taxon>
        <taxon>Dikarya</taxon>
        <taxon>Basidiomycota</taxon>
        <taxon>Agaricomycotina</taxon>
        <taxon>Agaricomycetes</taxon>
        <taxon>Cantharellales</taxon>
        <taxon>Botryobasidiaceae</taxon>
        <taxon>Botryobasidium</taxon>
    </lineage>
</organism>
<dbReference type="HOGENOM" id="CLU_2589422_0_0_1"/>
<evidence type="ECO:0000259" key="2">
    <source>
        <dbReference type="PROSITE" id="PS50137"/>
    </source>
</evidence>
<dbReference type="InterPro" id="IPR014720">
    <property type="entry name" value="dsRBD_dom"/>
</dbReference>